<evidence type="ECO:0000256" key="2">
    <source>
        <dbReference type="ARBA" id="ARBA00023315"/>
    </source>
</evidence>
<evidence type="ECO:0000259" key="3">
    <source>
        <dbReference type="PROSITE" id="PS51186"/>
    </source>
</evidence>
<reference evidence="4 5" key="1">
    <citation type="submission" date="2009-08" db="EMBL/GenBank/DDBJ databases">
        <authorList>
            <person name="Weinstock G."/>
            <person name="Sodergren E."/>
            <person name="Clifton S."/>
            <person name="Fulton L."/>
            <person name="Fulton B."/>
            <person name="Courtney L."/>
            <person name="Fronick C."/>
            <person name="Harrison M."/>
            <person name="Strong C."/>
            <person name="Farmer C."/>
            <person name="Delahaunty K."/>
            <person name="Markovic C."/>
            <person name="Hall O."/>
            <person name="Minx P."/>
            <person name="Tomlinson C."/>
            <person name="Mitreva M."/>
            <person name="Nelson J."/>
            <person name="Hou S."/>
            <person name="Wollam A."/>
            <person name="Pepin K.H."/>
            <person name="Johnson M."/>
            <person name="Bhonagiri V."/>
            <person name="Nash W.E."/>
            <person name="Warren W."/>
            <person name="Chinwalla A."/>
            <person name="Mardis E.R."/>
            <person name="Wilson R.K."/>
        </authorList>
    </citation>
    <scope>NUCLEOTIDE SEQUENCE [LARGE SCALE GENOMIC DNA]</scope>
    <source>
        <strain evidence="4 5">L1-82</strain>
    </source>
</reference>
<feature type="domain" description="N-acetyltransferase" evidence="3">
    <location>
        <begin position="87"/>
        <end position="229"/>
    </location>
</feature>
<sequence length="229" mass="26343">MCPDGTFKTHTSLCHNLNQAALDCLIFGQRKQNIPGLMQFANRKPPGTTLHRETHVTHKPIFAGQRIHIYLSENTSIFLKWRIKMNSIIRPMTPKDKNSVLEMMRVFYASPAVFTNGSDDIFRTDIENCINDNPYLEGYIFEVSGEIQGYGMIAKSFSTEFGRPCMWIEDIYIKESCRGAGIGSKFIDYIGEKYPDAILRLEVEEENERAVNVYKKNGFSFLPYLEMKK</sequence>
<dbReference type="PANTHER" id="PTHR10545">
    <property type="entry name" value="DIAMINE N-ACETYLTRANSFERASE"/>
    <property type="match status" value="1"/>
</dbReference>
<comment type="caution">
    <text evidence="4">The sequence shown here is derived from an EMBL/GenBank/DDBJ whole genome shotgun (WGS) entry which is preliminary data.</text>
</comment>
<evidence type="ECO:0000313" key="4">
    <source>
        <dbReference type="EMBL" id="EEV01792.1"/>
    </source>
</evidence>
<dbReference type="Pfam" id="PF00583">
    <property type="entry name" value="Acetyltransf_1"/>
    <property type="match status" value="1"/>
</dbReference>
<dbReference type="PROSITE" id="PS51186">
    <property type="entry name" value="GNAT"/>
    <property type="match status" value="1"/>
</dbReference>
<proteinExistence type="predicted"/>
<evidence type="ECO:0000256" key="1">
    <source>
        <dbReference type="ARBA" id="ARBA00022679"/>
    </source>
</evidence>
<evidence type="ECO:0000313" key="5">
    <source>
        <dbReference type="Proteomes" id="UP000004828"/>
    </source>
</evidence>
<dbReference type="SUPFAM" id="SSF55729">
    <property type="entry name" value="Acyl-CoA N-acyltransferases (Nat)"/>
    <property type="match status" value="1"/>
</dbReference>
<dbReference type="InterPro" id="IPR051016">
    <property type="entry name" value="Diverse_Substrate_AcTransf"/>
</dbReference>
<name>C7G8R8_9FIRM</name>
<dbReference type="CDD" id="cd04301">
    <property type="entry name" value="NAT_SF"/>
    <property type="match status" value="1"/>
</dbReference>
<dbReference type="Proteomes" id="UP000004828">
    <property type="component" value="Unassembled WGS sequence"/>
</dbReference>
<dbReference type="InterPro" id="IPR000182">
    <property type="entry name" value="GNAT_dom"/>
</dbReference>
<dbReference type="HOGENOM" id="CLU_1209063_0_0_9"/>
<dbReference type="EMBL" id="ABYJ02000056">
    <property type="protein sequence ID" value="EEV01792.1"/>
    <property type="molecule type" value="Genomic_DNA"/>
</dbReference>
<protein>
    <submittedName>
        <fullName evidence="4">Acetyltransferase, GNAT family</fullName>
    </submittedName>
</protein>
<dbReference type="Gene3D" id="3.40.630.30">
    <property type="match status" value="1"/>
</dbReference>
<dbReference type="GO" id="GO:0008080">
    <property type="term" value="F:N-acetyltransferase activity"/>
    <property type="evidence" value="ECO:0007669"/>
    <property type="project" value="UniProtKB-ARBA"/>
</dbReference>
<dbReference type="PANTHER" id="PTHR10545:SF29">
    <property type="entry name" value="GH14572P-RELATED"/>
    <property type="match status" value="1"/>
</dbReference>
<keyword evidence="2" id="KW-0012">Acyltransferase</keyword>
<dbReference type="InterPro" id="IPR016181">
    <property type="entry name" value="Acyl_CoA_acyltransferase"/>
</dbReference>
<gene>
    <name evidence="4" type="ORF">ROSINTL182_06294</name>
</gene>
<keyword evidence="1 4" id="KW-0808">Transferase</keyword>
<accession>C7G8R8</accession>
<dbReference type="AlphaFoldDB" id="C7G8R8"/>
<organism evidence="4 5">
    <name type="scientific">Roseburia intestinalis L1-82</name>
    <dbReference type="NCBI Taxonomy" id="536231"/>
    <lineage>
        <taxon>Bacteria</taxon>
        <taxon>Bacillati</taxon>
        <taxon>Bacillota</taxon>
        <taxon>Clostridia</taxon>
        <taxon>Lachnospirales</taxon>
        <taxon>Lachnospiraceae</taxon>
        <taxon>Roseburia</taxon>
    </lineage>
</organism>